<reference evidence="10" key="2">
    <citation type="journal article" date="2023" name="IMA Fungus">
        <title>Comparative genomic study of the Penicillium genus elucidates a diverse pangenome and 15 lateral gene transfer events.</title>
        <authorList>
            <person name="Petersen C."/>
            <person name="Sorensen T."/>
            <person name="Nielsen M.R."/>
            <person name="Sondergaard T.E."/>
            <person name="Sorensen J.L."/>
            <person name="Fitzpatrick D.A."/>
            <person name="Frisvad J.C."/>
            <person name="Nielsen K.L."/>
        </authorList>
    </citation>
    <scope>NUCLEOTIDE SEQUENCE</scope>
    <source>
        <strain evidence="10">IBT 34128</strain>
    </source>
</reference>
<dbReference type="AlphaFoldDB" id="A0A9W9GAK6"/>
<evidence type="ECO:0000256" key="1">
    <source>
        <dbReference type="ARBA" id="ARBA00004123"/>
    </source>
</evidence>
<keyword evidence="4" id="KW-0186">Copper</keyword>
<comment type="subcellular location">
    <subcellularLocation>
        <location evidence="1">Nucleus</location>
    </subcellularLocation>
</comment>
<dbReference type="SUPFAM" id="SSF57879">
    <property type="entry name" value="Zinc domain conserved in yeast copper-regulated transcription factors"/>
    <property type="match status" value="1"/>
</dbReference>
<evidence type="ECO:0000256" key="7">
    <source>
        <dbReference type="ARBA" id="ARBA00023242"/>
    </source>
</evidence>
<gene>
    <name evidence="10" type="ORF">NUU61_000970</name>
</gene>
<evidence type="ECO:0000256" key="6">
    <source>
        <dbReference type="ARBA" id="ARBA00023163"/>
    </source>
</evidence>
<dbReference type="InterPro" id="IPR001083">
    <property type="entry name" value="Cu_fist_DNA-bd_dom"/>
</dbReference>
<keyword evidence="7" id="KW-0539">Nucleus</keyword>
<feature type="region of interest" description="Disordered" evidence="8">
    <location>
        <begin position="107"/>
        <end position="126"/>
    </location>
</feature>
<evidence type="ECO:0000256" key="2">
    <source>
        <dbReference type="ARBA" id="ARBA00022723"/>
    </source>
</evidence>
<dbReference type="PRINTS" id="PR00617">
    <property type="entry name" value="COPPERFIST"/>
</dbReference>
<name>A0A9W9GAK6_9EURO</name>
<dbReference type="GO" id="GO:0045944">
    <property type="term" value="P:positive regulation of transcription by RNA polymerase II"/>
    <property type="evidence" value="ECO:0007669"/>
    <property type="project" value="TreeGrafter"/>
</dbReference>
<dbReference type="GO" id="GO:0000981">
    <property type="term" value="F:DNA-binding transcription factor activity, RNA polymerase II-specific"/>
    <property type="evidence" value="ECO:0007669"/>
    <property type="project" value="TreeGrafter"/>
</dbReference>
<feature type="domain" description="Copper-fist" evidence="9">
    <location>
        <begin position="1"/>
        <end position="39"/>
    </location>
</feature>
<dbReference type="PANTHER" id="PTHR28088:SF7">
    <property type="entry name" value="METAL-BINDING ACTIVATOR 1"/>
    <property type="match status" value="1"/>
</dbReference>
<organism evidence="10 11">
    <name type="scientific">Penicillium alfredii</name>
    <dbReference type="NCBI Taxonomy" id="1506179"/>
    <lineage>
        <taxon>Eukaryota</taxon>
        <taxon>Fungi</taxon>
        <taxon>Dikarya</taxon>
        <taxon>Ascomycota</taxon>
        <taxon>Pezizomycotina</taxon>
        <taxon>Eurotiomycetes</taxon>
        <taxon>Eurotiomycetidae</taxon>
        <taxon>Eurotiales</taxon>
        <taxon>Aspergillaceae</taxon>
        <taxon>Penicillium</taxon>
    </lineage>
</organism>
<keyword evidence="11" id="KW-1185">Reference proteome</keyword>
<dbReference type="PANTHER" id="PTHR28088">
    <property type="entry name" value="TRANSCRIPTIONAL ACTIVATOR HAA1-RELATED"/>
    <property type="match status" value="1"/>
</dbReference>
<dbReference type="GO" id="GO:0000978">
    <property type="term" value="F:RNA polymerase II cis-regulatory region sequence-specific DNA binding"/>
    <property type="evidence" value="ECO:0007669"/>
    <property type="project" value="TreeGrafter"/>
</dbReference>
<protein>
    <recommendedName>
        <fullName evidence="9">Copper-fist domain-containing protein</fullName>
    </recommendedName>
</protein>
<dbReference type="OrthoDB" id="5600085at2759"/>
<dbReference type="InterPro" id="IPR036395">
    <property type="entry name" value="Cu_fist_DNA-bd_dom_sf"/>
</dbReference>
<dbReference type="EMBL" id="JAPMSZ010000001">
    <property type="protein sequence ID" value="KAJ5115211.1"/>
    <property type="molecule type" value="Genomic_DNA"/>
</dbReference>
<sequence>MLIDGHKCACEACIRGHRVTSCKHYDRPLIRIKRKGRPFATCSICHSTPCESPTEHARQKREAELKCPSKVTQPQPNGRKNSHARLYPRQHNPHGFLPIAPRPVGEKAEQSLIAPPRPLRSASVSGSASSARFPAERDIASHNDICGVGDCSRSESSERDWNSWPHLLSASDVSACDISAAGSTCSAGPAQSLSNSAPGSFSQSILTGALFDPAYSLVSAGSSTSDARIAQTLPSVSPLDSANPFDIPLDPALALDDGSLGYLEDMEIDLGEGMMEETFHVEDWSRYIWSPETGLESLDTGVQAESR</sequence>
<dbReference type="Gene3D" id="3.90.430.10">
    <property type="entry name" value="Copper fist DNA-binding domain"/>
    <property type="match status" value="1"/>
</dbReference>
<dbReference type="SMART" id="SM00412">
    <property type="entry name" value="Cu_FIST"/>
    <property type="match status" value="1"/>
</dbReference>
<evidence type="ECO:0000259" key="9">
    <source>
        <dbReference type="PROSITE" id="PS50073"/>
    </source>
</evidence>
<dbReference type="Proteomes" id="UP001141434">
    <property type="component" value="Unassembled WGS sequence"/>
</dbReference>
<dbReference type="InterPro" id="IPR051763">
    <property type="entry name" value="Copper_Homeo_Regul"/>
</dbReference>
<feature type="compositionally biased region" description="Polar residues" evidence="8">
    <location>
        <begin position="70"/>
        <end position="79"/>
    </location>
</feature>
<accession>A0A9W9GAK6</accession>
<dbReference type="RefSeq" id="XP_056516403.1">
    <property type="nucleotide sequence ID" value="XM_056651553.1"/>
</dbReference>
<keyword evidence="6" id="KW-0804">Transcription</keyword>
<dbReference type="GO" id="GO:0005507">
    <property type="term" value="F:copper ion binding"/>
    <property type="evidence" value="ECO:0007669"/>
    <property type="project" value="InterPro"/>
</dbReference>
<evidence type="ECO:0000256" key="3">
    <source>
        <dbReference type="ARBA" id="ARBA00022833"/>
    </source>
</evidence>
<dbReference type="GeneID" id="81390721"/>
<evidence type="ECO:0000256" key="4">
    <source>
        <dbReference type="ARBA" id="ARBA00023008"/>
    </source>
</evidence>
<dbReference type="GO" id="GO:0005634">
    <property type="term" value="C:nucleus"/>
    <property type="evidence" value="ECO:0007669"/>
    <property type="project" value="UniProtKB-SubCell"/>
</dbReference>
<dbReference type="FunFam" id="3.90.430.10:FF:000001">
    <property type="entry name" value="Copper fist DNA-binding protein"/>
    <property type="match status" value="1"/>
</dbReference>
<feature type="compositionally biased region" description="Basic residues" evidence="8">
    <location>
        <begin position="80"/>
        <end position="92"/>
    </location>
</feature>
<keyword evidence="2" id="KW-0479">Metal-binding</keyword>
<dbReference type="GO" id="GO:0006879">
    <property type="term" value="P:intracellular iron ion homeostasis"/>
    <property type="evidence" value="ECO:0007669"/>
    <property type="project" value="TreeGrafter"/>
</dbReference>
<dbReference type="GO" id="GO:0006878">
    <property type="term" value="P:intracellular copper ion homeostasis"/>
    <property type="evidence" value="ECO:0007669"/>
    <property type="project" value="TreeGrafter"/>
</dbReference>
<comment type="caution">
    <text evidence="10">The sequence shown here is derived from an EMBL/GenBank/DDBJ whole genome shotgun (WGS) entry which is preliminary data.</text>
</comment>
<evidence type="ECO:0000256" key="5">
    <source>
        <dbReference type="ARBA" id="ARBA00023015"/>
    </source>
</evidence>
<keyword evidence="5" id="KW-0805">Transcription regulation</keyword>
<feature type="region of interest" description="Disordered" evidence="8">
    <location>
        <begin position="61"/>
        <end position="102"/>
    </location>
</feature>
<dbReference type="Pfam" id="PF00649">
    <property type="entry name" value="Copper-fist"/>
    <property type="match status" value="1"/>
</dbReference>
<dbReference type="SMART" id="SM01090">
    <property type="entry name" value="Copper-fist"/>
    <property type="match status" value="1"/>
</dbReference>
<proteinExistence type="predicted"/>
<evidence type="ECO:0000256" key="8">
    <source>
        <dbReference type="SAM" id="MobiDB-lite"/>
    </source>
</evidence>
<keyword evidence="3" id="KW-0862">Zinc</keyword>
<dbReference type="PROSITE" id="PS50073">
    <property type="entry name" value="COPPER_FIST_2"/>
    <property type="match status" value="1"/>
</dbReference>
<evidence type="ECO:0000313" key="10">
    <source>
        <dbReference type="EMBL" id="KAJ5115211.1"/>
    </source>
</evidence>
<evidence type="ECO:0000313" key="11">
    <source>
        <dbReference type="Proteomes" id="UP001141434"/>
    </source>
</evidence>
<reference evidence="10" key="1">
    <citation type="submission" date="2022-11" db="EMBL/GenBank/DDBJ databases">
        <authorList>
            <person name="Petersen C."/>
        </authorList>
    </citation>
    <scope>NUCLEOTIDE SEQUENCE</scope>
    <source>
        <strain evidence="10">IBT 34128</strain>
    </source>
</reference>